<dbReference type="EMBL" id="CP071462">
    <property type="protein sequence ID" value="QSW97716.1"/>
    <property type="molecule type" value="Genomic_DNA"/>
</dbReference>
<protein>
    <submittedName>
        <fullName evidence="1">Uncharacterized protein</fullName>
    </submittedName>
</protein>
<organism evidence="1 2">
    <name type="scientific">Haloterrigena alkaliphila</name>
    <dbReference type="NCBI Taxonomy" id="2816475"/>
    <lineage>
        <taxon>Archaea</taxon>
        <taxon>Methanobacteriati</taxon>
        <taxon>Methanobacteriota</taxon>
        <taxon>Stenosarchaea group</taxon>
        <taxon>Halobacteria</taxon>
        <taxon>Halobacteriales</taxon>
        <taxon>Natrialbaceae</taxon>
        <taxon>Haloterrigena</taxon>
    </lineage>
</organism>
<reference evidence="1 2" key="1">
    <citation type="submission" date="2021-03" db="EMBL/GenBank/DDBJ databases">
        <title>Haloterrigena longa sp. nov. and Haloterrigena limicola sp. nov., extremely halophilic archaea isolated from a salt lake.</title>
        <authorList>
            <person name="Henglin C."/>
        </authorList>
    </citation>
    <scope>NUCLEOTIDE SEQUENCE [LARGE SCALE GENOMIC DNA]</scope>
    <source>
        <strain evidence="1 2">KZCA68</strain>
    </source>
</reference>
<sequence length="49" mass="5103">MKSTALTGVGCVLEAPAVDPRATPVAVLEEVADGHLERRFVAEDGPPDD</sequence>
<evidence type="ECO:0000313" key="1">
    <source>
        <dbReference type="EMBL" id="QSW97716.1"/>
    </source>
</evidence>
<name>A0A8A2V9K8_9EURY</name>
<dbReference type="Proteomes" id="UP000663203">
    <property type="component" value="Chromosome"/>
</dbReference>
<dbReference type="RefSeq" id="WP_207287278.1">
    <property type="nucleotide sequence ID" value="NZ_CP071462.1"/>
</dbReference>
<proteinExistence type="predicted"/>
<dbReference type="AlphaFoldDB" id="A0A8A2V9K8"/>
<gene>
    <name evidence="1" type="ORF">J0X25_09810</name>
</gene>
<dbReference type="GeneID" id="63187601"/>
<accession>A0A8A2V9K8</accession>
<dbReference type="KEGG" id="hakz:J0X25_09810"/>
<keyword evidence="2" id="KW-1185">Reference proteome</keyword>
<evidence type="ECO:0000313" key="2">
    <source>
        <dbReference type="Proteomes" id="UP000663203"/>
    </source>
</evidence>